<dbReference type="AlphaFoldDB" id="A0A7G6E6J8"/>
<dbReference type="SUPFAM" id="SSF51338">
    <property type="entry name" value="Composite domain of metallo-dependent hydrolases"/>
    <property type="match status" value="1"/>
</dbReference>
<dbReference type="KEGG" id="tfr:BR63_16355"/>
<dbReference type="GO" id="GO:0016810">
    <property type="term" value="F:hydrolase activity, acting on carbon-nitrogen (but not peptide) bonds"/>
    <property type="evidence" value="ECO:0007669"/>
    <property type="project" value="InterPro"/>
</dbReference>
<dbReference type="InterPro" id="IPR011059">
    <property type="entry name" value="Metal-dep_hydrolase_composite"/>
</dbReference>
<protein>
    <recommendedName>
        <fullName evidence="3">Urease alpha-subunit N-terminal domain-containing protein</fullName>
    </recommendedName>
</protein>
<evidence type="ECO:0000256" key="2">
    <source>
        <dbReference type="ARBA" id="ARBA00022801"/>
    </source>
</evidence>
<dbReference type="OrthoDB" id="9802793at2"/>
<proteinExistence type="predicted"/>
<keyword evidence="1" id="KW-0479">Metal-binding</keyword>
<feature type="domain" description="Urease alpha-subunit N-terminal" evidence="3">
    <location>
        <begin position="37"/>
        <end position="81"/>
    </location>
</feature>
<dbReference type="Gene3D" id="2.30.40.10">
    <property type="entry name" value="Urease, subunit C, domain 1"/>
    <property type="match status" value="1"/>
</dbReference>
<dbReference type="Proteomes" id="UP000515847">
    <property type="component" value="Chromosome"/>
</dbReference>
<gene>
    <name evidence="4" type="ORF">BR63_16355</name>
</gene>
<keyword evidence="2" id="KW-0378">Hydrolase</keyword>
<reference evidence="4 5" key="1">
    <citation type="journal article" date="2019" name="Front. Microbiol.">
        <title>Thermoanaerosceptrum fracticalcis gen. nov. sp. nov., a Novel Fumarate-Fermenting Microorganism From a Deep Fractured Carbonate Aquifer of the US Great Basin.</title>
        <authorList>
            <person name="Hamilton-Brehm S.D."/>
            <person name="Stewart L.E."/>
            <person name="Zavarin M."/>
            <person name="Caldwell M."/>
            <person name="Lawson P.A."/>
            <person name="Onstott T.C."/>
            <person name="Grzymski J."/>
            <person name="Neveux I."/>
            <person name="Lollar B.S."/>
            <person name="Russell C.E."/>
            <person name="Moser D.P."/>
        </authorList>
    </citation>
    <scope>NUCLEOTIDE SEQUENCE [LARGE SCALE GENOMIC DNA]</scope>
    <source>
        <strain evidence="4 5">DRI-13</strain>
    </source>
</reference>
<evidence type="ECO:0000259" key="3">
    <source>
        <dbReference type="Pfam" id="PF00449"/>
    </source>
</evidence>
<dbReference type="EMBL" id="CP045798">
    <property type="protein sequence ID" value="QNB47702.1"/>
    <property type="molecule type" value="Genomic_DNA"/>
</dbReference>
<dbReference type="Pfam" id="PF00449">
    <property type="entry name" value="Urease_alpha"/>
    <property type="match status" value="1"/>
</dbReference>
<evidence type="ECO:0000313" key="4">
    <source>
        <dbReference type="EMBL" id="QNB47702.1"/>
    </source>
</evidence>
<sequence length="246" mass="27199">MRWIKIGLLALVLGITSYFLSLNIFTSLKVQGYSYLFRAKEPYDLVVKHALILDGSGINGKFRGDIAIRDGCIVGVGYVNPKDSPVLEAGGLTVLPFLVPVEKGEEVVEHLLLTSYPRYPAEDIFLIDPPYTGLSLRQASRVQGVTPEQMVKMLSAGDNTRKALLLPLSSLEKGAEEEKDLVAGLTGFRAQLLGKESEGVIKTGYKANLYFFKTYEYEGDKLAEILKKGEFPYPVYLVREGKVVSQ</sequence>
<keyword evidence="5" id="KW-1185">Reference proteome</keyword>
<name>A0A7G6E6J8_THEFR</name>
<accession>A0A7G6E6J8</accession>
<evidence type="ECO:0000313" key="5">
    <source>
        <dbReference type="Proteomes" id="UP000515847"/>
    </source>
</evidence>
<evidence type="ECO:0000256" key="1">
    <source>
        <dbReference type="ARBA" id="ARBA00022723"/>
    </source>
</evidence>
<dbReference type="RefSeq" id="WP_034420935.1">
    <property type="nucleotide sequence ID" value="NZ_CP045798.1"/>
</dbReference>
<dbReference type="InterPro" id="IPR011612">
    <property type="entry name" value="Urease_alpha_N_dom"/>
</dbReference>
<organism evidence="4 5">
    <name type="scientific">Thermanaerosceptrum fracticalcis</name>
    <dbReference type="NCBI Taxonomy" id="1712410"/>
    <lineage>
        <taxon>Bacteria</taxon>
        <taxon>Bacillati</taxon>
        <taxon>Bacillota</taxon>
        <taxon>Clostridia</taxon>
        <taxon>Eubacteriales</taxon>
        <taxon>Peptococcaceae</taxon>
        <taxon>Thermanaerosceptrum</taxon>
    </lineage>
</organism>